<keyword evidence="6" id="KW-0325">Glycoprotein</keyword>
<sequence length="541" mass="61405">MAILRFLSNLLALAAFLTCIIINAEEFKIGSLQDFQAVEHLAPIETVGSKFFNSETGEQFFIKGIAYQPTDPDAIIKQDSKYLDPLADSTMCTRDIPRLMELGINTIRVYSINPELSHDFCMEKLVNSGIYVLIDLSEPDLSISRGQPNWNVETFERYKKVVDCMQGYSNVLGFFAGNEVTNDITNTDASPFVKASIRDIKEHIRNQGYRQIPVGYSTNDDIDTRQNLADYFVCGESSVDFYGINMYEWCGYSSYGSSGYQERTAEFKDYPVPIFFSEFGCNLVKPRPFTEIEALYGKHMSKVWSGGLVYMYFEEENDYGVVRIISDTEVEKLEDFDYLQQEFKLVNPKGIRKEDYAKSVSKHDEIHCPNLNDKWKAAKELPPTPDKSKCSCLDETLPCLAQKLESSEKYKEYFDYVCGKVDCSDIMADGQNGRYGEFADCSTSQKLALQISKMFWQNGGKGRTCPISDNSINFNIGASLQGKSECRALVQNVENRFKKHLSDKNHDKGKTSGAERSAPYQSSIFWPVTVFILTFITTLFL</sequence>
<dbReference type="GO" id="GO:0098552">
    <property type="term" value="C:side of membrane"/>
    <property type="evidence" value="ECO:0007669"/>
    <property type="project" value="UniProtKB-KW"/>
</dbReference>
<organism evidence="10 11">
    <name type="scientific">Lachancea mirantina</name>
    <dbReference type="NCBI Taxonomy" id="1230905"/>
    <lineage>
        <taxon>Eukaryota</taxon>
        <taxon>Fungi</taxon>
        <taxon>Dikarya</taxon>
        <taxon>Ascomycota</taxon>
        <taxon>Saccharomycotina</taxon>
        <taxon>Saccharomycetes</taxon>
        <taxon>Saccharomycetales</taxon>
        <taxon>Saccharomycetaceae</taxon>
        <taxon>Lachancea</taxon>
    </lineage>
</organism>
<dbReference type="GO" id="GO:0042124">
    <property type="term" value="F:1,3-beta-glucanosyltransferase activity"/>
    <property type="evidence" value="ECO:0007669"/>
    <property type="project" value="TreeGrafter"/>
</dbReference>
<evidence type="ECO:0000259" key="9">
    <source>
        <dbReference type="SMART" id="SM00768"/>
    </source>
</evidence>
<keyword evidence="4 8" id="KW-0732">Signal</keyword>
<dbReference type="SUPFAM" id="SSF51445">
    <property type="entry name" value="(Trans)glycosidases"/>
    <property type="match status" value="1"/>
</dbReference>
<keyword evidence="8" id="KW-0449">Lipoprotein</keyword>
<dbReference type="GO" id="GO:0005886">
    <property type="term" value="C:plasma membrane"/>
    <property type="evidence" value="ECO:0007669"/>
    <property type="project" value="UniProtKB-SubCell"/>
</dbReference>
<evidence type="ECO:0000256" key="1">
    <source>
        <dbReference type="ARBA" id="ARBA00004589"/>
    </source>
</evidence>
<keyword evidence="7" id="KW-0961">Cell wall biogenesis/degradation</keyword>
<dbReference type="InterPro" id="IPR004886">
    <property type="entry name" value="Glucanosyltransferase"/>
</dbReference>
<evidence type="ECO:0000256" key="8">
    <source>
        <dbReference type="RuleBase" id="RU361209"/>
    </source>
</evidence>
<dbReference type="EMBL" id="LT598464">
    <property type="protein sequence ID" value="SCU80548.1"/>
    <property type="molecule type" value="Genomic_DNA"/>
</dbReference>
<keyword evidence="5" id="KW-1015">Disulfide bond</keyword>
<keyword evidence="8" id="KW-0808">Transferase</keyword>
<proteinExistence type="inferred from homology"/>
<feature type="signal peptide" evidence="8">
    <location>
        <begin position="1"/>
        <end position="24"/>
    </location>
</feature>
<dbReference type="Pfam" id="PF07983">
    <property type="entry name" value="X8"/>
    <property type="match status" value="1"/>
</dbReference>
<name>A0A1G4IUB8_9SACH</name>
<keyword evidence="3 8" id="KW-0336">GPI-anchor</keyword>
<reference evidence="10 11" key="1">
    <citation type="submission" date="2016-03" db="EMBL/GenBank/DDBJ databases">
        <authorList>
            <person name="Devillers H."/>
        </authorList>
    </citation>
    <scope>NUCLEOTIDE SEQUENCE [LARGE SCALE GENOMIC DNA]</scope>
    <source>
        <strain evidence="10">CBS 11717</strain>
    </source>
</reference>
<evidence type="ECO:0000256" key="2">
    <source>
        <dbReference type="ARBA" id="ARBA00007528"/>
    </source>
</evidence>
<dbReference type="InterPro" id="IPR012946">
    <property type="entry name" value="X8"/>
</dbReference>
<dbReference type="Gene3D" id="3.20.20.80">
    <property type="entry name" value="Glycosidases"/>
    <property type="match status" value="1"/>
</dbReference>
<dbReference type="AlphaFoldDB" id="A0A1G4IUB8"/>
<gene>
    <name evidence="10" type="ORF">LAMI_0B02894G</name>
</gene>
<evidence type="ECO:0000256" key="5">
    <source>
        <dbReference type="ARBA" id="ARBA00023157"/>
    </source>
</evidence>
<dbReference type="PANTHER" id="PTHR31468:SF10">
    <property type="entry name" value="1,3-BETA-GLUCANOSYLTRANSFERASE GAS2"/>
    <property type="match status" value="1"/>
</dbReference>
<comment type="function">
    <text evidence="8">Splits internally a 1,3-beta-glucan molecule and transfers the newly generated reducing end (the donor) to the non-reducing end of another 1,3-beta-glucan molecule (the acceptor) forming a 1,3-beta linkage, resulting in the elongation of 1,3-beta-glucan chains in the cell wall.</text>
</comment>
<dbReference type="FunFam" id="3.20.20.80:FF:000038">
    <property type="entry name" value="1,3-beta-glucanosyltransferase"/>
    <property type="match status" value="1"/>
</dbReference>
<dbReference type="STRING" id="1230905.A0A1G4IUB8"/>
<dbReference type="Gene3D" id="1.20.58.1040">
    <property type="match status" value="1"/>
</dbReference>
<evidence type="ECO:0000256" key="6">
    <source>
        <dbReference type="ARBA" id="ARBA00023180"/>
    </source>
</evidence>
<feature type="chain" id="PRO_5009028881" description="1,3-beta-glucanosyltransferase" evidence="8">
    <location>
        <begin position="25"/>
        <end position="541"/>
    </location>
</feature>
<evidence type="ECO:0000256" key="7">
    <source>
        <dbReference type="ARBA" id="ARBA00023316"/>
    </source>
</evidence>
<evidence type="ECO:0000313" key="10">
    <source>
        <dbReference type="EMBL" id="SCU80548.1"/>
    </source>
</evidence>
<dbReference type="Proteomes" id="UP000191024">
    <property type="component" value="Chromosome B"/>
</dbReference>
<dbReference type="InterPro" id="IPR017853">
    <property type="entry name" value="GH"/>
</dbReference>
<feature type="domain" description="X8" evidence="9">
    <location>
        <begin position="397"/>
        <end position="488"/>
    </location>
</feature>
<comment type="similarity">
    <text evidence="2 8">Belongs to the glycosyl hydrolase 72 family.</text>
</comment>
<dbReference type="EC" id="2.4.1.-" evidence="8"/>
<accession>A0A1G4IUB8</accession>
<keyword evidence="8" id="KW-0472">Membrane</keyword>
<evidence type="ECO:0000256" key="3">
    <source>
        <dbReference type="ARBA" id="ARBA00022622"/>
    </source>
</evidence>
<dbReference type="Pfam" id="PF03198">
    <property type="entry name" value="Glyco_hydro_72"/>
    <property type="match status" value="1"/>
</dbReference>
<dbReference type="OrthoDB" id="421038at2759"/>
<evidence type="ECO:0000313" key="11">
    <source>
        <dbReference type="Proteomes" id="UP000191024"/>
    </source>
</evidence>
<dbReference type="GO" id="GO:0071970">
    <property type="term" value="P:fungal-type cell wall (1-&gt;3)-beta-D-glucan biosynthetic process"/>
    <property type="evidence" value="ECO:0007669"/>
    <property type="project" value="TreeGrafter"/>
</dbReference>
<protein>
    <recommendedName>
        <fullName evidence="8">1,3-beta-glucanosyltransferase</fullName>
        <ecNumber evidence="8">2.4.1.-</ecNumber>
    </recommendedName>
</protein>
<dbReference type="PANTHER" id="PTHR31468">
    <property type="entry name" value="1,3-BETA-GLUCANOSYLTRANSFERASE GAS1"/>
    <property type="match status" value="1"/>
</dbReference>
<comment type="subcellular location">
    <subcellularLocation>
        <location evidence="8">Cell membrane</location>
        <topology evidence="8">Lipid-anchor</topology>
        <topology evidence="8">GPI-anchor</topology>
    </subcellularLocation>
    <subcellularLocation>
        <location evidence="1">Membrane</location>
        <topology evidence="1">Lipid-anchor</topology>
        <topology evidence="1">GPI-anchor</topology>
    </subcellularLocation>
</comment>
<dbReference type="GO" id="GO:0031505">
    <property type="term" value="P:fungal-type cell wall organization"/>
    <property type="evidence" value="ECO:0007669"/>
    <property type="project" value="TreeGrafter"/>
</dbReference>
<keyword evidence="11" id="KW-1185">Reference proteome</keyword>
<dbReference type="SMART" id="SM00768">
    <property type="entry name" value="X8"/>
    <property type="match status" value="1"/>
</dbReference>
<evidence type="ECO:0000256" key="4">
    <source>
        <dbReference type="ARBA" id="ARBA00022729"/>
    </source>
</evidence>